<proteinExistence type="inferred from homology"/>
<dbReference type="Pfam" id="PF03062">
    <property type="entry name" value="MBOAT"/>
    <property type="match status" value="1"/>
</dbReference>
<accession>V2Y8Q4</accession>
<comment type="subcellular location">
    <subcellularLocation>
        <location evidence="1">Cell membrane</location>
        <topology evidence="1">Multi-pass membrane protein</topology>
    </subcellularLocation>
</comment>
<evidence type="ECO:0000256" key="8">
    <source>
        <dbReference type="ARBA" id="ARBA00023315"/>
    </source>
</evidence>
<comment type="caution">
    <text evidence="11">The sequence shown here is derived from an EMBL/GenBank/DDBJ whole genome shotgun (WGS) entry which is preliminary data.</text>
</comment>
<evidence type="ECO:0000313" key="12">
    <source>
        <dbReference type="Proteomes" id="UP000018227"/>
    </source>
</evidence>
<dbReference type="GO" id="GO:0042121">
    <property type="term" value="P:alginic acid biosynthetic process"/>
    <property type="evidence" value="ECO:0007669"/>
    <property type="project" value="InterPro"/>
</dbReference>
<reference evidence="11 12" key="1">
    <citation type="submission" date="2013-06" db="EMBL/GenBank/DDBJ databases">
        <authorList>
            <person name="Weinstock G."/>
            <person name="Sodergren E."/>
            <person name="Clifton S."/>
            <person name="Fulton L."/>
            <person name="Fulton B."/>
            <person name="Courtney L."/>
            <person name="Fronick C."/>
            <person name="Harrison M."/>
            <person name="Strong C."/>
            <person name="Farmer C."/>
            <person name="Delahaunty K."/>
            <person name="Markovic C."/>
            <person name="Hall O."/>
            <person name="Minx P."/>
            <person name="Tomlinson C."/>
            <person name="Mitreva M."/>
            <person name="Nelson J."/>
            <person name="Hou S."/>
            <person name="Wollam A."/>
            <person name="Pepin K.H."/>
            <person name="Johnson M."/>
            <person name="Bhonagiri V."/>
            <person name="Nash W.E."/>
            <person name="Warren W."/>
            <person name="Chinwalla A."/>
            <person name="Mardis E.R."/>
            <person name="Wilson R.K."/>
        </authorList>
    </citation>
    <scope>NUCLEOTIDE SEQUENCE [LARGE SCALE GENOMIC DNA]</scope>
    <source>
        <strain evidence="11 12">ATCC 51271</strain>
    </source>
</reference>
<dbReference type="InterPro" id="IPR004299">
    <property type="entry name" value="MBOAT_fam"/>
</dbReference>
<dbReference type="STRING" id="592026.GCWU0000282_000201"/>
<sequence>MSLSSLFFILCFLPIVAIIYFLTPVAGYKNRLLIFFSLLFYSFGGVGYLVLLMVMTAIGWFAGLKIEAANDKAAKKRWLVSSVVIFVLVLGIFKYTNFLVGTVTGFAGIEWKPLSIALPIGISFYTFKLISYVADVYMEKYAAEEYYWVMLLYTSVFPQALQGPIERFSDIKAEIYNRETKVSDVSEGIYRFCIGLAKKTVLADHIGELAATLSPVSEAVSGATTLAVWLGSLCYAMQLYLDFSAYTDMAIGVGRIFGFHFPENFNYPYAATSVKDFWRRWHITLSSFFRDYVYIPLGGNRVGLLKTSFNLLVVWILTGLWHGASWNFVLWGLFYLPFIVIENWWKKKKLPVLPRFFRHILAIFILNFGWLLFRYSDVNQFFDVISVYLGIKNNGFTVSTVNINIQNNIFLLIVCVLACTPLFSVIDKKLTEKSEQGTVNVGLLHSIKILICIALLGLSLIAMAGNSFTPFLYNQF</sequence>
<dbReference type="EMBL" id="ACIL03000003">
    <property type="protein sequence ID" value="ESL04487.1"/>
    <property type="molecule type" value="Genomic_DNA"/>
</dbReference>
<dbReference type="GO" id="GO:0005886">
    <property type="term" value="C:plasma membrane"/>
    <property type="evidence" value="ECO:0007669"/>
    <property type="project" value="UniProtKB-SubCell"/>
</dbReference>
<dbReference type="GO" id="GO:0016746">
    <property type="term" value="F:acyltransferase activity"/>
    <property type="evidence" value="ECO:0007669"/>
    <property type="project" value="UniProtKB-KW"/>
</dbReference>
<evidence type="ECO:0000256" key="3">
    <source>
        <dbReference type="ARBA" id="ARBA00022475"/>
    </source>
</evidence>
<name>V2Y8Q4_9FIRM</name>
<dbReference type="InterPro" id="IPR024194">
    <property type="entry name" value="Ac/AlaTfrase_AlgI/DltB"/>
</dbReference>
<dbReference type="RefSeq" id="WP_023353105.1">
    <property type="nucleotide sequence ID" value="NZ_KI535366.1"/>
</dbReference>
<organism evidence="11 12">
    <name type="scientific">Catonella morbi ATCC 51271</name>
    <dbReference type="NCBI Taxonomy" id="592026"/>
    <lineage>
        <taxon>Bacteria</taxon>
        <taxon>Bacillati</taxon>
        <taxon>Bacillota</taxon>
        <taxon>Clostridia</taxon>
        <taxon>Lachnospirales</taxon>
        <taxon>Lachnospiraceae</taxon>
        <taxon>Catonella</taxon>
    </lineage>
</organism>
<dbReference type="PANTHER" id="PTHR13285:SF23">
    <property type="entry name" value="TEICHOIC ACID D-ALANYLTRANSFERASE"/>
    <property type="match status" value="1"/>
</dbReference>
<evidence type="ECO:0000256" key="5">
    <source>
        <dbReference type="ARBA" id="ARBA00022692"/>
    </source>
</evidence>
<dbReference type="eggNOG" id="COG1696">
    <property type="taxonomic scope" value="Bacteria"/>
</dbReference>
<keyword evidence="3 9" id="KW-1003">Cell membrane</keyword>
<dbReference type="PIRSF" id="PIRSF500217">
    <property type="entry name" value="AlgI"/>
    <property type="match status" value="1"/>
</dbReference>
<keyword evidence="7 9" id="KW-0472">Membrane</keyword>
<keyword evidence="4 9" id="KW-0808">Transferase</keyword>
<gene>
    <name evidence="11" type="ORF">GCWU0000282_000201</name>
</gene>
<evidence type="ECO:0000256" key="7">
    <source>
        <dbReference type="ARBA" id="ARBA00023136"/>
    </source>
</evidence>
<feature type="transmembrane region" description="Helical" evidence="10">
    <location>
        <begin position="409"/>
        <end position="426"/>
    </location>
</feature>
<dbReference type="OrthoDB" id="9805788at2"/>
<feature type="transmembrane region" description="Helical" evidence="10">
    <location>
        <begin position="33"/>
        <end position="66"/>
    </location>
</feature>
<keyword evidence="5 10" id="KW-0812">Transmembrane</keyword>
<evidence type="ECO:0000256" key="10">
    <source>
        <dbReference type="SAM" id="Phobius"/>
    </source>
</evidence>
<dbReference type="Proteomes" id="UP000018227">
    <property type="component" value="Unassembled WGS sequence"/>
</dbReference>
<evidence type="ECO:0000256" key="4">
    <source>
        <dbReference type="ARBA" id="ARBA00022679"/>
    </source>
</evidence>
<feature type="transmembrane region" description="Helical" evidence="10">
    <location>
        <begin position="78"/>
        <end position="96"/>
    </location>
</feature>
<comment type="similarity">
    <text evidence="2 9">Belongs to the membrane-bound acyltransferase family.</text>
</comment>
<dbReference type="InterPro" id="IPR051085">
    <property type="entry name" value="MB_O-acyltransferase"/>
</dbReference>
<dbReference type="PANTHER" id="PTHR13285">
    <property type="entry name" value="ACYLTRANSFERASE"/>
    <property type="match status" value="1"/>
</dbReference>
<dbReference type="InterPro" id="IPR028362">
    <property type="entry name" value="AlgI"/>
</dbReference>
<evidence type="ECO:0000313" key="11">
    <source>
        <dbReference type="EMBL" id="ESL04487.1"/>
    </source>
</evidence>
<evidence type="ECO:0000256" key="2">
    <source>
        <dbReference type="ARBA" id="ARBA00010323"/>
    </source>
</evidence>
<evidence type="ECO:0000256" key="1">
    <source>
        <dbReference type="ARBA" id="ARBA00004651"/>
    </source>
</evidence>
<evidence type="ECO:0000256" key="6">
    <source>
        <dbReference type="ARBA" id="ARBA00022989"/>
    </source>
</evidence>
<feature type="transmembrane region" description="Helical" evidence="10">
    <location>
        <begin position="447"/>
        <end position="473"/>
    </location>
</feature>
<dbReference type="PIRSF" id="PIRSF016636">
    <property type="entry name" value="AlgI_DltB"/>
    <property type="match status" value="1"/>
</dbReference>
<dbReference type="AlphaFoldDB" id="V2Y8Q4"/>
<feature type="transmembrane region" description="Helical" evidence="10">
    <location>
        <begin position="356"/>
        <end position="373"/>
    </location>
</feature>
<keyword evidence="12" id="KW-1185">Reference proteome</keyword>
<dbReference type="HOGENOM" id="CLU_025255_1_3_9"/>
<keyword evidence="8 9" id="KW-0012">Acyltransferase</keyword>
<evidence type="ECO:0000256" key="9">
    <source>
        <dbReference type="PIRNR" id="PIRNR016636"/>
    </source>
</evidence>
<feature type="transmembrane region" description="Helical" evidence="10">
    <location>
        <begin position="116"/>
        <end position="134"/>
    </location>
</feature>
<protein>
    <submittedName>
        <fullName evidence="11">Putative alginate O-acetyltransferase AlgI</fullName>
    </submittedName>
</protein>
<keyword evidence="6 10" id="KW-1133">Transmembrane helix</keyword>